<dbReference type="InterPro" id="IPR001680">
    <property type="entry name" value="WD40_rpt"/>
</dbReference>
<gene>
    <name evidence="4" type="ORF">PFISCL1PPCAC_21420</name>
</gene>
<dbReference type="SUPFAM" id="SSF50978">
    <property type="entry name" value="WD40 repeat-like"/>
    <property type="match status" value="1"/>
</dbReference>
<evidence type="ECO:0000256" key="3">
    <source>
        <dbReference type="ARBA" id="ARBA00046343"/>
    </source>
</evidence>
<evidence type="ECO:0000313" key="4">
    <source>
        <dbReference type="EMBL" id="GMT30123.1"/>
    </source>
</evidence>
<dbReference type="InterPro" id="IPR015943">
    <property type="entry name" value="WD40/YVTN_repeat-like_dom_sf"/>
</dbReference>
<evidence type="ECO:0000256" key="2">
    <source>
        <dbReference type="ARBA" id="ARBA00022737"/>
    </source>
</evidence>
<dbReference type="AlphaFoldDB" id="A0AAV5WF52"/>
<dbReference type="SMART" id="SM00320">
    <property type="entry name" value="WD40"/>
    <property type="match status" value="3"/>
</dbReference>
<name>A0AAV5WF52_9BILA</name>
<protein>
    <submittedName>
        <fullName evidence="4">Uncharacterized protein</fullName>
    </submittedName>
</protein>
<dbReference type="PANTHER" id="PTHR22839">
    <property type="entry name" value="THO COMPLEX SUBUNIT 3 THO3"/>
    <property type="match status" value="1"/>
</dbReference>
<dbReference type="PROSITE" id="PS00678">
    <property type="entry name" value="WD_REPEATS_1"/>
    <property type="match status" value="1"/>
</dbReference>
<comment type="similarity">
    <text evidence="3">Belongs to the THOC3 family.</text>
</comment>
<evidence type="ECO:0000256" key="1">
    <source>
        <dbReference type="ARBA" id="ARBA00022574"/>
    </source>
</evidence>
<feature type="non-terminal residue" evidence="4">
    <location>
        <position position="161"/>
    </location>
</feature>
<dbReference type="InterPro" id="IPR036322">
    <property type="entry name" value="WD40_repeat_dom_sf"/>
</dbReference>
<dbReference type="EMBL" id="BTSY01000005">
    <property type="protein sequence ID" value="GMT30123.1"/>
    <property type="molecule type" value="Genomic_DNA"/>
</dbReference>
<evidence type="ECO:0000313" key="5">
    <source>
        <dbReference type="Proteomes" id="UP001432322"/>
    </source>
</evidence>
<dbReference type="GO" id="GO:0006406">
    <property type="term" value="P:mRNA export from nucleus"/>
    <property type="evidence" value="ECO:0007669"/>
    <property type="project" value="InterPro"/>
</dbReference>
<dbReference type="Proteomes" id="UP001432322">
    <property type="component" value="Unassembled WGS sequence"/>
</dbReference>
<dbReference type="Pfam" id="PF00400">
    <property type="entry name" value="WD40"/>
    <property type="match status" value="2"/>
</dbReference>
<reference evidence="4" key="1">
    <citation type="submission" date="2023-10" db="EMBL/GenBank/DDBJ databases">
        <title>Genome assembly of Pristionchus species.</title>
        <authorList>
            <person name="Yoshida K."/>
            <person name="Sommer R.J."/>
        </authorList>
    </citation>
    <scope>NUCLEOTIDE SEQUENCE</scope>
    <source>
        <strain evidence="4">RS5133</strain>
    </source>
</reference>
<comment type="caution">
    <text evidence="4">The sequence shown here is derived from an EMBL/GenBank/DDBJ whole genome shotgun (WGS) entry which is preliminary data.</text>
</comment>
<keyword evidence="2" id="KW-0677">Repeat</keyword>
<organism evidence="4 5">
    <name type="scientific">Pristionchus fissidentatus</name>
    <dbReference type="NCBI Taxonomy" id="1538716"/>
    <lineage>
        <taxon>Eukaryota</taxon>
        <taxon>Metazoa</taxon>
        <taxon>Ecdysozoa</taxon>
        <taxon>Nematoda</taxon>
        <taxon>Chromadorea</taxon>
        <taxon>Rhabditida</taxon>
        <taxon>Rhabditina</taxon>
        <taxon>Diplogasteromorpha</taxon>
        <taxon>Diplogasteroidea</taxon>
        <taxon>Neodiplogasteridae</taxon>
        <taxon>Pristionchus</taxon>
    </lineage>
</organism>
<keyword evidence="5" id="KW-1185">Reference proteome</keyword>
<accession>A0AAV5WF52</accession>
<dbReference type="Gene3D" id="2.130.10.10">
    <property type="entry name" value="YVTN repeat-like/Quinoprotein amine dehydrogenase"/>
    <property type="match status" value="1"/>
</dbReference>
<sequence>FSIDFSFSGSMLYSAAWNCDGTQIVTGSEDRIVSVGTIDLTGKFRQTLVGATHWDSGNKVAWHSSHPSILASASADRSLCIWDTRQKASKPGRLPTKAQCTTVAWSPCGQYLVLGDERLSLVDERTFTVGKSLDLSKAVLNEFVYDTSGKHLIVALGSGKI</sequence>
<proteinExistence type="inferred from homology"/>
<dbReference type="GO" id="GO:0000445">
    <property type="term" value="C:THO complex part of transcription export complex"/>
    <property type="evidence" value="ECO:0007669"/>
    <property type="project" value="TreeGrafter"/>
</dbReference>
<dbReference type="PANTHER" id="PTHR22839:SF0">
    <property type="entry name" value="THO COMPLEX SUBUNIT 3"/>
    <property type="match status" value="1"/>
</dbReference>
<dbReference type="InterPro" id="IPR040132">
    <property type="entry name" value="Tex1/THOC3"/>
</dbReference>
<dbReference type="InterPro" id="IPR019775">
    <property type="entry name" value="WD40_repeat_CS"/>
</dbReference>
<keyword evidence="1" id="KW-0853">WD repeat</keyword>
<feature type="non-terminal residue" evidence="4">
    <location>
        <position position="1"/>
    </location>
</feature>